<accession>A0A2P2INV8</accession>
<sequence>MRKESKYENGQIVCINNFS</sequence>
<protein>
    <submittedName>
        <fullName evidence="1">Uncharacterized protein</fullName>
    </submittedName>
</protein>
<evidence type="ECO:0000313" key="1">
    <source>
        <dbReference type="EMBL" id="MBW82911.1"/>
    </source>
</evidence>
<reference evidence="1" key="1">
    <citation type="submission" date="2018-02" db="EMBL/GenBank/DDBJ databases">
        <title>Rhizophora mucronata_Transcriptome.</title>
        <authorList>
            <person name="Meera S.P."/>
            <person name="Sreeshan A."/>
            <person name="Augustine A."/>
        </authorList>
    </citation>
    <scope>NUCLEOTIDE SEQUENCE</scope>
    <source>
        <tissue evidence="1">Leaf</tissue>
    </source>
</reference>
<organism evidence="1">
    <name type="scientific">Rhizophora mucronata</name>
    <name type="common">Asiatic mangrove</name>
    <dbReference type="NCBI Taxonomy" id="61149"/>
    <lineage>
        <taxon>Eukaryota</taxon>
        <taxon>Viridiplantae</taxon>
        <taxon>Streptophyta</taxon>
        <taxon>Embryophyta</taxon>
        <taxon>Tracheophyta</taxon>
        <taxon>Spermatophyta</taxon>
        <taxon>Magnoliopsida</taxon>
        <taxon>eudicotyledons</taxon>
        <taxon>Gunneridae</taxon>
        <taxon>Pentapetalae</taxon>
        <taxon>rosids</taxon>
        <taxon>fabids</taxon>
        <taxon>Malpighiales</taxon>
        <taxon>Rhizophoraceae</taxon>
        <taxon>Rhizophora</taxon>
    </lineage>
</organism>
<dbReference type="AlphaFoldDB" id="A0A2P2INV8"/>
<proteinExistence type="predicted"/>
<dbReference type="EMBL" id="GGEC01002428">
    <property type="protein sequence ID" value="MBW82911.1"/>
    <property type="molecule type" value="Transcribed_RNA"/>
</dbReference>
<name>A0A2P2INV8_RHIMU</name>